<dbReference type="EMBL" id="CAJHNH020000019">
    <property type="protein sequence ID" value="CAG5114644.1"/>
    <property type="molecule type" value="Genomic_DNA"/>
</dbReference>
<evidence type="ECO:0000256" key="1">
    <source>
        <dbReference type="ARBA" id="ARBA00010872"/>
    </source>
</evidence>
<dbReference type="GO" id="GO:0005764">
    <property type="term" value="C:lysosome"/>
    <property type="evidence" value="ECO:0007669"/>
    <property type="project" value="TreeGrafter"/>
</dbReference>
<evidence type="ECO:0000313" key="4">
    <source>
        <dbReference type="EMBL" id="CAG5114644.1"/>
    </source>
</evidence>
<comment type="similarity">
    <text evidence="1">Belongs to the Ntn-hydrolase family.</text>
</comment>
<dbReference type="SUPFAM" id="SSF56235">
    <property type="entry name" value="N-terminal nucleophile aminohydrolases (Ntn hydrolases)"/>
    <property type="match status" value="1"/>
</dbReference>
<dbReference type="Proteomes" id="UP000678393">
    <property type="component" value="Unassembled WGS sequence"/>
</dbReference>
<sequence length="188" mass="20267">MNHTRVILLFFIIWSVSAKDTLLPVVINTWPFTNATASAWEVLQKGGSADDSLVVGCSTCERLQCDGSVGFGSNPDESGETTLDAMIMDGATFAVGAVGDLRRVKNAIGVARAVMKYSDHTLLAGESATKFAVEMGFKEESLTTNKSQAMFNDWVKSNCQPNFRQNVKPDPKTSCGPYSPVPSSFSKV</sequence>
<dbReference type="GO" id="GO:0003948">
    <property type="term" value="F:N4-(beta-N-acetylglucosaminyl)-L-asparaginase activity"/>
    <property type="evidence" value="ECO:0007669"/>
    <property type="project" value="TreeGrafter"/>
</dbReference>
<protein>
    <recommendedName>
        <fullName evidence="6">N(4)-(Beta-N-acetylglucosaminyl)-L-asparaginase</fullName>
    </recommendedName>
</protein>
<feature type="region of interest" description="Disordered" evidence="2">
    <location>
        <begin position="162"/>
        <end position="188"/>
    </location>
</feature>
<dbReference type="OrthoDB" id="188713at2759"/>
<evidence type="ECO:0000256" key="2">
    <source>
        <dbReference type="SAM" id="MobiDB-lite"/>
    </source>
</evidence>
<proteinExistence type="inferred from homology"/>
<organism evidence="4 5">
    <name type="scientific">Candidula unifasciata</name>
    <dbReference type="NCBI Taxonomy" id="100452"/>
    <lineage>
        <taxon>Eukaryota</taxon>
        <taxon>Metazoa</taxon>
        <taxon>Spiralia</taxon>
        <taxon>Lophotrochozoa</taxon>
        <taxon>Mollusca</taxon>
        <taxon>Gastropoda</taxon>
        <taxon>Heterobranchia</taxon>
        <taxon>Euthyneura</taxon>
        <taxon>Panpulmonata</taxon>
        <taxon>Eupulmonata</taxon>
        <taxon>Stylommatophora</taxon>
        <taxon>Helicina</taxon>
        <taxon>Helicoidea</taxon>
        <taxon>Geomitridae</taxon>
        <taxon>Candidula</taxon>
    </lineage>
</organism>
<keyword evidence="3" id="KW-0732">Signal</keyword>
<dbReference type="PANTHER" id="PTHR10188">
    <property type="entry name" value="L-ASPARAGINASE"/>
    <property type="match status" value="1"/>
</dbReference>
<evidence type="ECO:0000313" key="5">
    <source>
        <dbReference type="Proteomes" id="UP000678393"/>
    </source>
</evidence>
<dbReference type="PANTHER" id="PTHR10188:SF6">
    <property type="entry name" value="N(4)-(BETA-N-ACETYLGLUCOSAMINYL)-L-ASPARAGINASE"/>
    <property type="match status" value="1"/>
</dbReference>
<dbReference type="InterPro" id="IPR029055">
    <property type="entry name" value="Ntn_hydrolases_N"/>
</dbReference>
<reference evidence="4" key="1">
    <citation type="submission" date="2021-04" db="EMBL/GenBank/DDBJ databases">
        <authorList>
            <consortium name="Molecular Ecology Group"/>
        </authorList>
    </citation>
    <scope>NUCLEOTIDE SEQUENCE</scope>
</reference>
<name>A0A8S3YDP6_9EUPU</name>
<feature type="signal peptide" evidence="3">
    <location>
        <begin position="1"/>
        <end position="18"/>
    </location>
</feature>
<evidence type="ECO:0008006" key="6">
    <source>
        <dbReference type="Google" id="ProtNLM"/>
    </source>
</evidence>
<comment type="caution">
    <text evidence="4">The sequence shown here is derived from an EMBL/GenBank/DDBJ whole genome shotgun (WGS) entry which is preliminary data.</text>
</comment>
<feature type="non-terminal residue" evidence="4">
    <location>
        <position position="188"/>
    </location>
</feature>
<dbReference type="InterPro" id="IPR000246">
    <property type="entry name" value="Peptidase_T2"/>
</dbReference>
<feature type="chain" id="PRO_5035882728" description="N(4)-(Beta-N-acetylglucosaminyl)-L-asparaginase" evidence="3">
    <location>
        <begin position="19"/>
        <end position="188"/>
    </location>
</feature>
<keyword evidence="5" id="KW-1185">Reference proteome</keyword>
<dbReference type="Pfam" id="PF01112">
    <property type="entry name" value="Asparaginase_2"/>
    <property type="match status" value="1"/>
</dbReference>
<accession>A0A8S3YDP6</accession>
<dbReference type="AlphaFoldDB" id="A0A8S3YDP6"/>
<evidence type="ECO:0000256" key="3">
    <source>
        <dbReference type="SAM" id="SignalP"/>
    </source>
</evidence>
<gene>
    <name evidence="4" type="ORF">CUNI_LOCUS202</name>
</gene>